<feature type="domain" description="Isochorismatase-like" evidence="2">
    <location>
        <begin position="3"/>
        <end position="173"/>
    </location>
</feature>
<organism evidence="3 4">
    <name type="scientific">Lacisediminihabitans profunda</name>
    <dbReference type="NCBI Taxonomy" id="2594790"/>
    <lineage>
        <taxon>Bacteria</taxon>
        <taxon>Bacillati</taxon>
        <taxon>Actinomycetota</taxon>
        <taxon>Actinomycetes</taxon>
        <taxon>Micrococcales</taxon>
        <taxon>Microbacteriaceae</taxon>
        <taxon>Lacisediminihabitans</taxon>
    </lineage>
</organism>
<dbReference type="AlphaFoldDB" id="A0A5C8UPB3"/>
<protein>
    <submittedName>
        <fullName evidence="3">Cysteine hydrolase</fullName>
    </submittedName>
</protein>
<dbReference type="InterPro" id="IPR000868">
    <property type="entry name" value="Isochorismatase-like_dom"/>
</dbReference>
<dbReference type="GO" id="GO:0016787">
    <property type="term" value="F:hydrolase activity"/>
    <property type="evidence" value="ECO:0007669"/>
    <property type="project" value="UniProtKB-KW"/>
</dbReference>
<dbReference type="RefSeq" id="WP_147784354.1">
    <property type="nucleotide sequence ID" value="NZ_VRMG01000009.1"/>
</dbReference>
<evidence type="ECO:0000313" key="3">
    <source>
        <dbReference type="EMBL" id="TXN29336.1"/>
    </source>
</evidence>
<reference evidence="3 4" key="1">
    <citation type="submission" date="2019-08" db="EMBL/GenBank/DDBJ databases">
        <title>Bacterial whole genome sequence for Glaciihabitans sp. CHu50b-6-2.</title>
        <authorList>
            <person name="Jin L."/>
        </authorList>
    </citation>
    <scope>NUCLEOTIDE SEQUENCE [LARGE SCALE GENOMIC DNA]</scope>
    <source>
        <strain evidence="3 4">CHu50b-6-2</strain>
    </source>
</reference>
<dbReference type="InterPro" id="IPR050272">
    <property type="entry name" value="Isochorismatase-like_hydrls"/>
</dbReference>
<dbReference type="Proteomes" id="UP000321379">
    <property type="component" value="Unassembled WGS sequence"/>
</dbReference>
<dbReference type="Pfam" id="PF00857">
    <property type="entry name" value="Isochorismatase"/>
    <property type="match status" value="1"/>
</dbReference>
<evidence type="ECO:0000256" key="1">
    <source>
        <dbReference type="ARBA" id="ARBA00022801"/>
    </source>
</evidence>
<dbReference type="Gene3D" id="3.40.50.850">
    <property type="entry name" value="Isochorismatase-like"/>
    <property type="match status" value="1"/>
</dbReference>
<proteinExistence type="predicted"/>
<dbReference type="PANTHER" id="PTHR43540">
    <property type="entry name" value="PEROXYUREIDOACRYLATE/UREIDOACRYLATE AMIDOHYDROLASE-RELATED"/>
    <property type="match status" value="1"/>
</dbReference>
<evidence type="ECO:0000259" key="2">
    <source>
        <dbReference type="Pfam" id="PF00857"/>
    </source>
</evidence>
<evidence type="ECO:0000313" key="4">
    <source>
        <dbReference type="Proteomes" id="UP000321379"/>
    </source>
</evidence>
<dbReference type="SUPFAM" id="SSF52499">
    <property type="entry name" value="Isochorismatase-like hydrolases"/>
    <property type="match status" value="1"/>
</dbReference>
<keyword evidence="4" id="KW-1185">Reference proteome</keyword>
<accession>A0A5C8UPB3</accession>
<sequence length="180" mass="18562">MTTALLVIDIQNDYFPGGAYPLVGSEAAAEVGHRILADARSAGMPVVHFRHVSREADATFFLPGTSGAEIHPLLAPAPGERVLTKSLPNAFVDTALESLLREGGIDGLVVVGMMSSMCVDATTRAALDLGLDVTVVHDACAAPDLEFEGIGLPGSVVHAAFMAALRDAGAVVVASTELRA</sequence>
<dbReference type="InterPro" id="IPR036380">
    <property type="entry name" value="Isochorismatase-like_sf"/>
</dbReference>
<comment type="caution">
    <text evidence="3">The sequence shown here is derived from an EMBL/GenBank/DDBJ whole genome shotgun (WGS) entry which is preliminary data.</text>
</comment>
<gene>
    <name evidence="3" type="ORF">FVP33_14265</name>
</gene>
<keyword evidence="1 3" id="KW-0378">Hydrolase</keyword>
<name>A0A5C8UPB3_9MICO</name>
<dbReference type="CDD" id="cd01014">
    <property type="entry name" value="nicotinamidase_related"/>
    <property type="match status" value="1"/>
</dbReference>
<dbReference type="PANTHER" id="PTHR43540:SF1">
    <property type="entry name" value="ISOCHORISMATASE HYDROLASE"/>
    <property type="match status" value="1"/>
</dbReference>
<dbReference type="EMBL" id="VRMG01000009">
    <property type="protein sequence ID" value="TXN29336.1"/>
    <property type="molecule type" value="Genomic_DNA"/>
</dbReference>